<keyword evidence="2" id="KW-0964">Secreted</keyword>
<proteinExistence type="predicted"/>
<dbReference type="Pfam" id="PF17210">
    <property type="entry name" value="SdrD_B"/>
    <property type="match status" value="2"/>
</dbReference>
<dbReference type="InterPro" id="IPR006626">
    <property type="entry name" value="PbH1"/>
</dbReference>
<protein>
    <recommendedName>
        <fullName evidence="9">Right handed beta helix domain-containing protein</fullName>
    </recommendedName>
</protein>
<keyword evidence="3" id="KW-0732">Signal</keyword>
<dbReference type="SUPFAM" id="SSF117074">
    <property type="entry name" value="Hypothetical protein PA1324"/>
    <property type="match status" value="2"/>
</dbReference>
<evidence type="ECO:0000313" key="8">
    <source>
        <dbReference type="Proteomes" id="UP001409585"/>
    </source>
</evidence>
<dbReference type="InterPro" id="IPR012334">
    <property type="entry name" value="Pectin_lyas_fold"/>
</dbReference>
<dbReference type="PANTHER" id="PTHR23303">
    <property type="entry name" value="CARBOXYPEPTIDASE REGULATORY REGION-CONTAINING"/>
    <property type="match status" value="1"/>
</dbReference>
<dbReference type="SUPFAM" id="SSF51126">
    <property type="entry name" value="Pectin lyase-like"/>
    <property type="match status" value="2"/>
</dbReference>
<evidence type="ECO:0000313" key="7">
    <source>
        <dbReference type="EMBL" id="GAA4940862.1"/>
    </source>
</evidence>
<evidence type="ECO:0000256" key="4">
    <source>
        <dbReference type="SAM" id="MobiDB-lite"/>
    </source>
</evidence>
<evidence type="ECO:0000259" key="6">
    <source>
        <dbReference type="Pfam" id="PF17210"/>
    </source>
</evidence>
<feature type="domain" description="SD-repeat containing protein B" evidence="6">
    <location>
        <begin position="628"/>
        <end position="738"/>
    </location>
</feature>
<dbReference type="InterPro" id="IPR051417">
    <property type="entry name" value="SDr/BOS_complex"/>
</dbReference>
<feature type="domain" description="Right handed beta helix" evidence="5">
    <location>
        <begin position="254"/>
        <end position="412"/>
    </location>
</feature>
<organism evidence="7 8">
    <name type="scientific">Halioxenophilus aromaticivorans</name>
    <dbReference type="NCBI Taxonomy" id="1306992"/>
    <lineage>
        <taxon>Bacteria</taxon>
        <taxon>Pseudomonadati</taxon>
        <taxon>Pseudomonadota</taxon>
        <taxon>Gammaproteobacteria</taxon>
        <taxon>Alteromonadales</taxon>
        <taxon>Alteromonadaceae</taxon>
        <taxon>Halioxenophilus</taxon>
    </lineage>
</organism>
<feature type="domain" description="SD-repeat containing protein B" evidence="6">
    <location>
        <begin position="507"/>
        <end position="617"/>
    </location>
</feature>
<dbReference type="GO" id="GO:0005576">
    <property type="term" value="C:extracellular region"/>
    <property type="evidence" value="ECO:0007669"/>
    <property type="project" value="UniProtKB-SubCell"/>
</dbReference>
<feature type="region of interest" description="Disordered" evidence="4">
    <location>
        <begin position="702"/>
        <end position="726"/>
    </location>
</feature>
<dbReference type="InterPro" id="IPR059226">
    <property type="entry name" value="Choice_anch_Q_dom"/>
</dbReference>
<feature type="compositionally biased region" description="Basic and acidic residues" evidence="4">
    <location>
        <begin position="706"/>
        <end position="726"/>
    </location>
</feature>
<dbReference type="SMART" id="SM00710">
    <property type="entry name" value="PbH1"/>
    <property type="match status" value="8"/>
</dbReference>
<sequence>MMSSSMASAATFQVSNTNDSGPGSLRQAVLDANINPTPDEIIFDSSIGNTIALTSGPIEIRDALIITGPGAQNLTINAGHSFDIFDVPGGSISNPYTVSISSLTLANGVTAIDADSYGDVELTVADSVITGSSDTGIYLSAYTWSASLAVTDTVITNNEEYGVLVSGSRNSGYHQATLERTSIVDNTGYGVVSVAAQVDVIDSDQATLERTSIVDNTGYGVVSVAAQVDVIDSVVSGNSTGLGAAADYYTPGVLSVSETTITSNLSHGVQLFDIGKLTLENSTVASNGGAGVYSPPPVGLYVARASAHILDSTISDNSAGGVTMDAIYNEIILENATISGNHNGPGVQFDLTYAYESSHITNSTITGNDLGGINDLTSASNSREIVLENSVVAENGSGDDLLGTGTYTVHHSLIQNPGTATLVEPSPGSNIIGVAPMLGTLQDNGGTTLTHELLSGSPAIDQGENLSCLNTDQRGIVRPQDGDSDNLATCDMGAFELAGSSTSTGVIGDRVWRDINGNGVQDTNEPGLAGVAVKLRINCDANNTLTAITNSNGDFQFDGLGVGTYQLEFIKPDGYSFSPYIAAGDYRIDSNADPATGLDQCRSLSTGQSRLALDAGLVPSLADGSGIMGNYVWSDDNGDGTQDATEPGLAGVTVRLHIDCNPTTWLSTFTDANGGFMFDRLPVKNYRLEFVAPDGFTFSPPIAAGDYDRDSNADPNTGRDKCRAMPEGRERLALDAGLVPSGLEN</sequence>
<reference evidence="8" key="1">
    <citation type="journal article" date="2019" name="Int. J. Syst. Evol. Microbiol.">
        <title>The Global Catalogue of Microorganisms (GCM) 10K type strain sequencing project: providing services to taxonomists for standard genome sequencing and annotation.</title>
        <authorList>
            <consortium name="The Broad Institute Genomics Platform"/>
            <consortium name="The Broad Institute Genome Sequencing Center for Infectious Disease"/>
            <person name="Wu L."/>
            <person name="Ma J."/>
        </authorList>
    </citation>
    <scope>NUCLEOTIDE SEQUENCE [LARGE SCALE GENOMIC DNA]</scope>
    <source>
        <strain evidence="8">JCM 19134</strain>
    </source>
</reference>
<dbReference type="EMBL" id="BAABLX010000011">
    <property type="protein sequence ID" value="GAA4940862.1"/>
    <property type="molecule type" value="Genomic_DNA"/>
</dbReference>
<dbReference type="AlphaFoldDB" id="A0AAV3U1U9"/>
<dbReference type="Pfam" id="PF13229">
    <property type="entry name" value="Beta_helix"/>
    <property type="match status" value="2"/>
</dbReference>
<dbReference type="NCBIfam" id="NF041518">
    <property type="entry name" value="choice_anch_Q"/>
    <property type="match status" value="1"/>
</dbReference>
<dbReference type="InterPro" id="IPR013783">
    <property type="entry name" value="Ig-like_fold"/>
</dbReference>
<dbReference type="Proteomes" id="UP001409585">
    <property type="component" value="Unassembled WGS sequence"/>
</dbReference>
<dbReference type="InterPro" id="IPR039448">
    <property type="entry name" value="Beta_helix"/>
</dbReference>
<dbReference type="Gene3D" id="2.160.20.10">
    <property type="entry name" value="Single-stranded right-handed beta-helix, Pectin lyase-like"/>
    <property type="match status" value="1"/>
</dbReference>
<evidence type="ECO:0000256" key="3">
    <source>
        <dbReference type="ARBA" id="ARBA00022729"/>
    </source>
</evidence>
<dbReference type="Gene3D" id="2.60.40.10">
    <property type="entry name" value="Immunoglobulins"/>
    <property type="match status" value="2"/>
</dbReference>
<dbReference type="RefSeq" id="WP_345420742.1">
    <property type="nucleotide sequence ID" value="NZ_AP031496.1"/>
</dbReference>
<dbReference type="InterPro" id="IPR011050">
    <property type="entry name" value="Pectin_lyase_fold/virulence"/>
</dbReference>
<evidence type="ECO:0000259" key="5">
    <source>
        <dbReference type="Pfam" id="PF13229"/>
    </source>
</evidence>
<evidence type="ECO:0000256" key="2">
    <source>
        <dbReference type="ARBA" id="ARBA00022525"/>
    </source>
</evidence>
<name>A0AAV3U1U9_9ALTE</name>
<gene>
    <name evidence="7" type="ORF">GCM10025791_19080</name>
</gene>
<evidence type="ECO:0008006" key="9">
    <source>
        <dbReference type="Google" id="ProtNLM"/>
    </source>
</evidence>
<comment type="caution">
    <text evidence="7">The sequence shown here is derived from an EMBL/GenBank/DDBJ whole genome shotgun (WGS) entry which is preliminary data.</text>
</comment>
<dbReference type="PANTHER" id="PTHR23303:SF15">
    <property type="entry name" value="COLOSSIN-A"/>
    <property type="match status" value="1"/>
</dbReference>
<comment type="subcellular location">
    <subcellularLocation>
        <location evidence="1">Secreted</location>
    </subcellularLocation>
</comment>
<keyword evidence="8" id="KW-1185">Reference proteome</keyword>
<feature type="domain" description="Right handed beta helix" evidence="5">
    <location>
        <begin position="94"/>
        <end position="242"/>
    </location>
</feature>
<evidence type="ECO:0000256" key="1">
    <source>
        <dbReference type="ARBA" id="ARBA00004613"/>
    </source>
</evidence>
<accession>A0AAV3U1U9</accession>
<dbReference type="InterPro" id="IPR033764">
    <property type="entry name" value="Sdr_B"/>
</dbReference>